<keyword evidence="1" id="KW-0812">Transmembrane</keyword>
<dbReference type="AlphaFoldDB" id="A0A8J5RT38"/>
<organism evidence="2 3">
    <name type="scientific">Zizania palustris</name>
    <name type="common">Northern wild rice</name>
    <dbReference type="NCBI Taxonomy" id="103762"/>
    <lineage>
        <taxon>Eukaryota</taxon>
        <taxon>Viridiplantae</taxon>
        <taxon>Streptophyta</taxon>
        <taxon>Embryophyta</taxon>
        <taxon>Tracheophyta</taxon>
        <taxon>Spermatophyta</taxon>
        <taxon>Magnoliopsida</taxon>
        <taxon>Liliopsida</taxon>
        <taxon>Poales</taxon>
        <taxon>Poaceae</taxon>
        <taxon>BOP clade</taxon>
        <taxon>Oryzoideae</taxon>
        <taxon>Oryzeae</taxon>
        <taxon>Zizaniinae</taxon>
        <taxon>Zizania</taxon>
    </lineage>
</organism>
<reference evidence="2" key="1">
    <citation type="journal article" date="2021" name="bioRxiv">
        <title>Whole Genome Assembly and Annotation of Northern Wild Rice, Zizania palustris L., Supports a Whole Genome Duplication in the Zizania Genus.</title>
        <authorList>
            <person name="Haas M."/>
            <person name="Kono T."/>
            <person name="Macchietto M."/>
            <person name="Millas R."/>
            <person name="McGilp L."/>
            <person name="Shao M."/>
            <person name="Duquette J."/>
            <person name="Hirsch C.N."/>
            <person name="Kimball J."/>
        </authorList>
    </citation>
    <scope>NUCLEOTIDE SEQUENCE</scope>
    <source>
        <tissue evidence="2">Fresh leaf tissue</tissue>
    </source>
</reference>
<keyword evidence="1" id="KW-1133">Transmembrane helix</keyword>
<protein>
    <submittedName>
        <fullName evidence="2">Uncharacterized protein</fullName>
    </submittedName>
</protein>
<reference evidence="2" key="2">
    <citation type="submission" date="2021-02" db="EMBL/GenBank/DDBJ databases">
        <authorList>
            <person name="Kimball J.A."/>
            <person name="Haas M.W."/>
            <person name="Macchietto M."/>
            <person name="Kono T."/>
            <person name="Duquette J."/>
            <person name="Shao M."/>
        </authorList>
    </citation>
    <scope>NUCLEOTIDE SEQUENCE</scope>
    <source>
        <tissue evidence="2">Fresh leaf tissue</tissue>
    </source>
</reference>
<keyword evidence="1" id="KW-0472">Membrane</keyword>
<name>A0A8J5RT38_ZIZPA</name>
<evidence type="ECO:0000256" key="1">
    <source>
        <dbReference type="SAM" id="Phobius"/>
    </source>
</evidence>
<evidence type="ECO:0000313" key="2">
    <source>
        <dbReference type="EMBL" id="KAG8060161.1"/>
    </source>
</evidence>
<gene>
    <name evidence="2" type="ORF">GUJ93_ZPchr0002g23215</name>
</gene>
<proteinExistence type="predicted"/>
<keyword evidence="3" id="KW-1185">Reference proteome</keyword>
<dbReference type="EMBL" id="JAAALK010000287">
    <property type="protein sequence ID" value="KAG8060161.1"/>
    <property type="molecule type" value="Genomic_DNA"/>
</dbReference>
<accession>A0A8J5RT38</accession>
<comment type="caution">
    <text evidence="2">The sequence shown here is derived from an EMBL/GenBank/DDBJ whole genome shotgun (WGS) entry which is preliminary data.</text>
</comment>
<feature type="transmembrane region" description="Helical" evidence="1">
    <location>
        <begin position="38"/>
        <end position="59"/>
    </location>
</feature>
<sequence>MAARRRVCSQVTVPVPVAAGSSVPALLAARQGTPLVHLLSTVCLADVPAPAVLALLRCVRRNTSDQKFLASRRGPNGNLQCC</sequence>
<dbReference type="Proteomes" id="UP000729402">
    <property type="component" value="Unassembled WGS sequence"/>
</dbReference>
<evidence type="ECO:0000313" key="3">
    <source>
        <dbReference type="Proteomes" id="UP000729402"/>
    </source>
</evidence>